<dbReference type="EMBL" id="CP003379">
    <property type="protein sequence ID" value="AFL87313.1"/>
    <property type="molecule type" value="Genomic_DNA"/>
</dbReference>
<dbReference type="Pfam" id="PF00583">
    <property type="entry name" value="Acetyltransf_1"/>
    <property type="match status" value="1"/>
</dbReference>
<dbReference type="SUPFAM" id="SSF55729">
    <property type="entry name" value="Acyl-CoA N-acyltransferases (Nat)"/>
    <property type="match status" value="1"/>
</dbReference>
<dbReference type="RefSeq" id="WP_014784882.1">
    <property type="nucleotide sequence ID" value="NC_018014.1"/>
</dbReference>
<dbReference type="KEGG" id="trs:Terro_0992"/>
<dbReference type="GO" id="GO:0016747">
    <property type="term" value="F:acyltransferase activity, transferring groups other than amino-acyl groups"/>
    <property type="evidence" value="ECO:0007669"/>
    <property type="project" value="InterPro"/>
</dbReference>
<evidence type="ECO:0000259" key="1">
    <source>
        <dbReference type="PROSITE" id="PS51186"/>
    </source>
</evidence>
<dbReference type="InterPro" id="IPR016181">
    <property type="entry name" value="Acyl_CoA_acyltransferase"/>
</dbReference>
<evidence type="ECO:0000313" key="2">
    <source>
        <dbReference type="EMBL" id="AFL87313.1"/>
    </source>
</evidence>
<dbReference type="AlphaFoldDB" id="I3ZDJ5"/>
<gene>
    <name evidence="2" type="ordered locus">Terro_0992</name>
</gene>
<evidence type="ECO:0000313" key="3">
    <source>
        <dbReference type="Proteomes" id="UP000006056"/>
    </source>
</evidence>
<dbReference type="Proteomes" id="UP000006056">
    <property type="component" value="Chromosome"/>
</dbReference>
<sequence length="230" mass="25893">MSFLSEEQQSYLRNPFYSALTTRQSHFGERIKNVLRYRPQVLPFASVEHQGEYVDAETLRRDTDADFCGVLPSIAPDTPDVLYASCLQMAWRPRSHFAIPTATEGECELGSADASAMVELTQVAFPGYFRAETCQLGRYIGIRVDGLLVAMAGHRTRMPGLREISGVCTRPGYTGRGYAQHLIQRLLMDQPDELPYLHVISTNTRAVQIYERLGFVTTAEVPFLKISQRP</sequence>
<proteinExistence type="predicted"/>
<dbReference type="InterPro" id="IPR000182">
    <property type="entry name" value="GNAT_dom"/>
</dbReference>
<organism evidence="2 3">
    <name type="scientific">Terriglobus roseus (strain DSM 18391 / NRRL B-41598 / KBS 63)</name>
    <dbReference type="NCBI Taxonomy" id="926566"/>
    <lineage>
        <taxon>Bacteria</taxon>
        <taxon>Pseudomonadati</taxon>
        <taxon>Acidobacteriota</taxon>
        <taxon>Terriglobia</taxon>
        <taxon>Terriglobales</taxon>
        <taxon>Acidobacteriaceae</taxon>
        <taxon>Terriglobus</taxon>
    </lineage>
</organism>
<accession>I3ZDJ5</accession>
<name>I3ZDJ5_TERRK</name>
<keyword evidence="2" id="KW-0808">Transferase</keyword>
<dbReference type="Gene3D" id="3.40.630.30">
    <property type="match status" value="1"/>
</dbReference>
<dbReference type="CDD" id="cd04301">
    <property type="entry name" value="NAT_SF"/>
    <property type="match status" value="1"/>
</dbReference>
<reference evidence="2 3" key="1">
    <citation type="submission" date="2012-06" db="EMBL/GenBank/DDBJ databases">
        <title>Complete genome of Terriglobus roseus DSM 18391.</title>
        <authorList>
            <consortium name="US DOE Joint Genome Institute (JGI-PGF)"/>
            <person name="Lucas S."/>
            <person name="Copeland A."/>
            <person name="Lapidus A."/>
            <person name="Glavina del Rio T."/>
            <person name="Dalin E."/>
            <person name="Tice H."/>
            <person name="Bruce D."/>
            <person name="Goodwin L."/>
            <person name="Pitluck S."/>
            <person name="Peters L."/>
            <person name="Mikhailova N."/>
            <person name="Munk A.C.C."/>
            <person name="Kyrpides N."/>
            <person name="Mavromatis K."/>
            <person name="Ivanova N."/>
            <person name="Brettin T."/>
            <person name="Detter J.C."/>
            <person name="Han C."/>
            <person name="Larimer F."/>
            <person name="Land M."/>
            <person name="Hauser L."/>
            <person name="Markowitz V."/>
            <person name="Cheng J.-F."/>
            <person name="Hugenholtz P."/>
            <person name="Woyke T."/>
            <person name="Wu D."/>
            <person name="Brambilla E."/>
            <person name="Klenk H.-P."/>
            <person name="Eisen J.A."/>
        </authorList>
    </citation>
    <scope>NUCLEOTIDE SEQUENCE [LARGE SCALE GENOMIC DNA]</scope>
    <source>
        <strain evidence="3">DSM 18391 / NRRL B-41598 / KBS 63</strain>
    </source>
</reference>
<feature type="domain" description="N-acetyltransferase" evidence="1">
    <location>
        <begin position="97"/>
        <end position="230"/>
    </location>
</feature>
<dbReference type="STRING" id="926566.Terro_0992"/>
<protein>
    <submittedName>
        <fullName evidence="2">Putative acyltransferase</fullName>
    </submittedName>
</protein>
<keyword evidence="2" id="KW-0012">Acyltransferase</keyword>
<keyword evidence="3" id="KW-1185">Reference proteome</keyword>
<dbReference type="HOGENOM" id="CLU_085660_0_0_0"/>
<dbReference type="PROSITE" id="PS51186">
    <property type="entry name" value="GNAT"/>
    <property type="match status" value="1"/>
</dbReference>
<dbReference type="eggNOG" id="COG3393">
    <property type="taxonomic scope" value="Bacteria"/>
</dbReference>
<dbReference type="OrthoDB" id="5291446at2"/>